<feature type="transmembrane region" description="Helical" evidence="1">
    <location>
        <begin position="47"/>
        <end position="66"/>
    </location>
</feature>
<evidence type="ECO:0000313" key="3">
    <source>
        <dbReference type="Proteomes" id="UP000694569"/>
    </source>
</evidence>
<dbReference type="AlphaFoldDB" id="A0A8C5PZ42"/>
<dbReference type="GeneTree" id="ENSGT01040000240777"/>
<name>A0A8C5PZ42_9ANUR</name>
<proteinExistence type="predicted"/>
<feature type="transmembrane region" description="Helical" evidence="1">
    <location>
        <begin position="16"/>
        <end position="41"/>
    </location>
</feature>
<protein>
    <submittedName>
        <fullName evidence="2">Uncharacterized protein</fullName>
    </submittedName>
</protein>
<keyword evidence="1" id="KW-0472">Membrane</keyword>
<sequence>PRVWPGGTPQRVSIAYAYWFSGLTSGWYMDCVFCIIPWHMFISCTDLWLVITTLSLLSLICTSIYFRLVPGHSKDQLLSLGFFLAFLGFVCVLGDSISLQLPQLVDIAPAHGDIAPAHGYTAPAHGYTAPARGYTAPARGYTAPARGYTAPILPQLMDIAPARGYTAPAHGYTAPARGYCPPARGYCPPARGYCPPAHGYCPPAHGDTAPAPPPSPSLSLAVYPKTQYSAPCYSQYS</sequence>
<evidence type="ECO:0000313" key="2">
    <source>
        <dbReference type="Ensembl" id="ENSLLEP00000029695.1"/>
    </source>
</evidence>
<evidence type="ECO:0000256" key="1">
    <source>
        <dbReference type="SAM" id="Phobius"/>
    </source>
</evidence>
<keyword evidence="1" id="KW-0812">Transmembrane</keyword>
<organism evidence="2 3">
    <name type="scientific">Leptobrachium leishanense</name>
    <name type="common">Leishan spiny toad</name>
    <dbReference type="NCBI Taxonomy" id="445787"/>
    <lineage>
        <taxon>Eukaryota</taxon>
        <taxon>Metazoa</taxon>
        <taxon>Chordata</taxon>
        <taxon>Craniata</taxon>
        <taxon>Vertebrata</taxon>
        <taxon>Euteleostomi</taxon>
        <taxon>Amphibia</taxon>
        <taxon>Batrachia</taxon>
        <taxon>Anura</taxon>
        <taxon>Pelobatoidea</taxon>
        <taxon>Megophryidae</taxon>
        <taxon>Leptobrachium</taxon>
    </lineage>
</organism>
<keyword evidence="1" id="KW-1133">Transmembrane helix</keyword>
<dbReference type="Proteomes" id="UP000694569">
    <property type="component" value="Unplaced"/>
</dbReference>
<dbReference type="Ensembl" id="ENSLLET00000030844.1">
    <property type="protein sequence ID" value="ENSLLEP00000029695.1"/>
    <property type="gene ID" value="ENSLLEG00000018785.1"/>
</dbReference>
<reference evidence="2" key="2">
    <citation type="submission" date="2025-09" db="UniProtKB">
        <authorList>
            <consortium name="Ensembl"/>
        </authorList>
    </citation>
    <scope>IDENTIFICATION</scope>
</reference>
<keyword evidence="3" id="KW-1185">Reference proteome</keyword>
<accession>A0A8C5PZ42</accession>
<reference evidence="2" key="1">
    <citation type="submission" date="2025-08" db="UniProtKB">
        <authorList>
            <consortium name="Ensembl"/>
        </authorList>
    </citation>
    <scope>IDENTIFICATION</scope>
</reference>
<feature type="transmembrane region" description="Helical" evidence="1">
    <location>
        <begin position="78"/>
        <end position="99"/>
    </location>
</feature>